<sequence length="187" mass="21108">MHPLRNNTLPSLSQLENLIQLLPEPAEEETPSSLEKKGVTANKPLLLHRAKFQGRISPMGEHLRVIEEEEKARVTMEVNGTVKLRYLYELVIAIVGLLLGFAASLVFSWHRYLLSFVSVTQRLVELEGRLVVPKLMWGANFLLAKKCDRDESQGDGGGGCNERFLANSKKYEGIMRDNFNVRSHPPL</sequence>
<dbReference type="Proteomes" id="UP001234178">
    <property type="component" value="Unassembled WGS sequence"/>
</dbReference>
<keyword evidence="1" id="KW-1133">Transmembrane helix</keyword>
<evidence type="ECO:0000256" key="1">
    <source>
        <dbReference type="SAM" id="Phobius"/>
    </source>
</evidence>
<keyword evidence="1" id="KW-0812">Transmembrane</keyword>
<evidence type="ECO:0000313" key="3">
    <source>
        <dbReference type="Proteomes" id="UP001234178"/>
    </source>
</evidence>
<gene>
    <name evidence="2" type="ORF">OUZ56_030040</name>
</gene>
<protein>
    <submittedName>
        <fullName evidence="2">Uncharacterized protein</fullName>
    </submittedName>
</protein>
<reference evidence="2 3" key="1">
    <citation type="journal article" date="2023" name="Nucleic Acids Res.">
        <title>The hologenome of Daphnia magna reveals possible DNA methylation and microbiome-mediated evolution of the host genome.</title>
        <authorList>
            <person name="Chaturvedi A."/>
            <person name="Li X."/>
            <person name="Dhandapani V."/>
            <person name="Marshall H."/>
            <person name="Kissane S."/>
            <person name="Cuenca-Cambronero M."/>
            <person name="Asole G."/>
            <person name="Calvet F."/>
            <person name="Ruiz-Romero M."/>
            <person name="Marangio P."/>
            <person name="Guigo R."/>
            <person name="Rago D."/>
            <person name="Mirbahai L."/>
            <person name="Eastwood N."/>
            <person name="Colbourne J.K."/>
            <person name="Zhou J."/>
            <person name="Mallon E."/>
            <person name="Orsini L."/>
        </authorList>
    </citation>
    <scope>NUCLEOTIDE SEQUENCE [LARGE SCALE GENOMIC DNA]</scope>
    <source>
        <strain evidence="2">LRV0_1</strain>
    </source>
</reference>
<proteinExistence type="predicted"/>
<comment type="caution">
    <text evidence="2">The sequence shown here is derived from an EMBL/GenBank/DDBJ whole genome shotgun (WGS) entry which is preliminary data.</text>
</comment>
<organism evidence="2 3">
    <name type="scientific">Daphnia magna</name>
    <dbReference type="NCBI Taxonomy" id="35525"/>
    <lineage>
        <taxon>Eukaryota</taxon>
        <taxon>Metazoa</taxon>
        <taxon>Ecdysozoa</taxon>
        <taxon>Arthropoda</taxon>
        <taxon>Crustacea</taxon>
        <taxon>Branchiopoda</taxon>
        <taxon>Diplostraca</taxon>
        <taxon>Cladocera</taxon>
        <taxon>Anomopoda</taxon>
        <taxon>Daphniidae</taxon>
        <taxon>Daphnia</taxon>
    </lineage>
</organism>
<evidence type="ECO:0000313" key="2">
    <source>
        <dbReference type="EMBL" id="KAK4015050.1"/>
    </source>
</evidence>
<name>A0ABQ9ZQ48_9CRUS</name>
<keyword evidence="1" id="KW-0472">Membrane</keyword>
<dbReference type="EMBL" id="JAOYFB010000005">
    <property type="protein sequence ID" value="KAK4015050.1"/>
    <property type="molecule type" value="Genomic_DNA"/>
</dbReference>
<feature type="transmembrane region" description="Helical" evidence="1">
    <location>
        <begin position="86"/>
        <end position="107"/>
    </location>
</feature>
<keyword evidence="3" id="KW-1185">Reference proteome</keyword>
<accession>A0ABQ9ZQ48</accession>